<evidence type="ECO:0000313" key="3">
    <source>
        <dbReference type="Proteomes" id="UP000236447"/>
    </source>
</evidence>
<dbReference type="PANTHER" id="PTHR43792:SF16">
    <property type="entry name" value="N-ACETYLTRANSFERASE DOMAIN-CONTAINING PROTEIN"/>
    <property type="match status" value="1"/>
</dbReference>
<protein>
    <submittedName>
        <fullName evidence="2">Acetyltransferase domain-containing protein</fullName>
    </submittedName>
</protein>
<dbReference type="SUPFAM" id="SSF55729">
    <property type="entry name" value="Acyl-CoA N-acyltransferases (Nat)"/>
    <property type="match status" value="1"/>
</dbReference>
<dbReference type="Proteomes" id="UP000236447">
    <property type="component" value="Chromosome"/>
</dbReference>
<feature type="domain" description="N-acetyltransferase" evidence="1">
    <location>
        <begin position="11"/>
        <end position="174"/>
    </location>
</feature>
<dbReference type="Gene3D" id="3.40.630.30">
    <property type="match status" value="1"/>
</dbReference>
<organism evidence="2 3">
    <name type="scientific">Phaeobacter inhibens</name>
    <dbReference type="NCBI Taxonomy" id="221822"/>
    <lineage>
        <taxon>Bacteria</taxon>
        <taxon>Pseudomonadati</taxon>
        <taxon>Pseudomonadota</taxon>
        <taxon>Alphaproteobacteria</taxon>
        <taxon>Rhodobacterales</taxon>
        <taxon>Roseobacteraceae</taxon>
        <taxon>Phaeobacter</taxon>
    </lineage>
</organism>
<dbReference type="EMBL" id="CP010725">
    <property type="protein sequence ID" value="AUQ98148.1"/>
    <property type="molecule type" value="Genomic_DNA"/>
</dbReference>
<dbReference type="InterPro" id="IPR016181">
    <property type="entry name" value="Acyl_CoA_acyltransferase"/>
</dbReference>
<dbReference type="RefSeq" id="WP_102883107.1">
    <property type="nucleotide sequence ID" value="NZ_CP010725.1"/>
</dbReference>
<name>A0A2I7K6A3_9RHOB</name>
<dbReference type="AlphaFoldDB" id="A0A2I7K6A3"/>
<dbReference type="PANTHER" id="PTHR43792">
    <property type="entry name" value="GNAT FAMILY, PUTATIVE (AFU_ORTHOLOGUE AFUA_3G00765)-RELATED-RELATED"/>
    <property type="match status" value="1"/>
</dbReference>
<dbReference type="InterPro" id="IPR051531">
    <property type="entry name" value="N-acetyltransferase"/>
</dbReference>
<proteinExistence type="predicted"/>
<accession>A0A2I7K6A3</accession>
<dbReference type="PROSITE" id="PS51186">
    <property type="entry name" value="GNAT"/>
    <property type="match status" value="1"/>
</dbReference>
<sequence length="178" mass="20074">MTGPTLTTDRLLLRPHQLDDFEALLALWMDPVVVRHTIGRPASREETWTRLLRYIGHWQALGFGYWAVTLREDGRYIGAAGFADYHRDIDPPIGAVPEAGWALMPAAHGKGLATEAVDRMHQWAAEATQWDRTCCLLDPENAASVKVAKKLGYQPSHDALYREEPTLVMTRKIPRSPF</sequence>
<dbReference type="Pfam" id="PF13302">
    <property type="entry name" value="Acetyltransf_3"/>
    <property type="match status" value="1"/>
</dbReference>
<gene>
    <name evidence="2" type="ORF">PhaeoP88_00752</name>
</gene>
<reference evidence="2 3" key="2">
    <citation type="journal article" date="2017" name="Genome Biol. Evol.">
        <title>Trajectories and Drivers of Genome Evolution in Surface-Associated Marine Phaeobacter.</title>
        <authorList>
            <person name="Freese H.M."/>
            <person name="Sikorski J."/>
            <person name="Bunk B."/>
            <person name="Scheuner C."/>
            <person name="Meier-Kolthoff J.P."/>
            <person name="Sproer C."/>
            <person name="Gram L."/>
            <person name="Overmann J."/>
        </authorList>
    </citation>
    <scope>NUCLEOTIDE SEQUENCE [LARGE SCALE GENOMIC DNA]</scope>
    <source>
        <strain evidence="2 3">P88</strain>
    </source>
</reference>
<keyword evidence="2" id="KW-0808">Transferase</keyword>
<dbReference type="GO" id="GO:0016747">
    <property type="term" value="F:acyltransferase activity, transferring groups other than amino-acyl groups"/>
    <property type="evidence" value="ECO:0007669"/>
    <property type="project" value="InterPro"/>
</dbReference>
<evidence type="ECO:0000313" key="2">
    <source>
        <dbReference type="EMBL" id="AUQ98148.1"/>
    </source>
</evidence>
<dbReference type="InterPro" id="IPR000182">
    <property type="entry name" value="GNAT_dom"/>
</dbReference>
<reference evidence="2 3" key="1">
    <citation type="journal article" date="2017" name="Front. Microbiol.">
        <title>Phaeobacter piscinae sp. nov., a species of the Roseobacter group and potential aquaculture probiont.</title>
        <authorList>
            <person name="Sonnenschein E.C."/>
            <person name="Phippen C.B.W."/>
            <person name="Nielsen K.F."/>
            <person name="Mateiu R.V."/>
            <person name="Melchiorsen J."/>
            <person name="Gram L."/>
            <person name="Overmann J."/>
            <person name="Freese H.M."/>
        </authorList>
    </citation>
    <scope>NUCLEOTIDE SEQUENCE [LARGE SCALE GENOMIC DNA]</scope>
    <source>
        <strain evidence="2 3">P88</strain>
    </source>
</reference>
<evidence type="ECO:0000259" key="1">
    <source>
        <dbReference type="PROSITE" id="PS51186"/>
    </source>
</evidence>